<keyword evidence="2" id="KW-0378">Hydrolase</keyword>
<sequence length="265" mass="30114">MTKCVIKYYGIHSRKAVSAEDSIRLVFVSDLHNVSYGKGNRGLAEKILALHPDVVLIGGDLIVGKPEQPMDAALAFIRNLSGRVPVYAANGNHEYRLRIYPETYGDMYDTYRRGLTENHVTLLENESSVFSVRGMKVALYGYELKREYYDRFAHMELPLSEITDVFPAPAEDAYNILLAHYPKYFPTYVRWKPDLILSGHYHGGVVRMGKRRPLIGNDLTFFPKYGYGSHTEGDTTMIVSSGLGDHTIPFRLHNPRELVVVDIRK</sequence>
<accession>A0ABY5VH59</accession>
<dbReference type="Gene3D" id="3.60.21.10">
    <property type="match status" value="1"/>
</dbReference>
<protein>
    <submittedName>
        <fullName evidence="4">Metallophosphoesterase</fullName>
    </submittedName>
</protein>
<evidence type="ECO:0000256" key="2">
    <source>
        <dbReference type="ARBA" id="ARBA00022801"/>
    </source>
</evidence>
<dbReference type="PANTHER" id="PTHR31302:SF31">
    <property type="entry name" value="PHOSPHODIESTERASE YAEI"/>
    <property type="match status" value="1"/>
</dbReference>
<dbReference type="Pfam" id="PF00149">
    <property type="entry name" value="Metallophos"/>
    <property type="match status" value="1"/>
</dbReference>
<evidence type="ECO:0000259" key="3">
    <source>
        <dbReference type="Pfam" id="PF00149"/>
    </source>
</evidence>
<proteinExistence type="predicted"/>
<reference evidence="4" key="1">
    <citation type="journal article" date="2022" name="Cell">
        <title>Design, construction, and in vivo augmentation of a complex gut microbiome.</title>
        <authorList>
            <person name="Cheng A.G."/>
            <person name="Ho P.Y."/>
            <person name="Aranda-Diaz A."/>
            <person name="Jain S."/>
            <person name="Yu F.B."/>
            <person name="Meng X."/>
            <person name="Wang M."/>
            <person name="Iakiviak M."/>
            <person name="Nagashima K."/>
            <person name="Zhao A."/>
            <person name="Murugkar P."/>
            <person name="Patil A."/>
            <person name="Atabakhsh K."/>
            <person name="Weakley A."/>
            <person name="Yan J."/>
            <person name="Brumbaugh A.R."/>
            <person name="Higginbottom S."/>
            <person name="Dimas A."/>
            <person name="Shiver A.L."/>
            <person name="Deutschbauer A."/>
            <person name="Neff N."/>
            <person name="Sonnenburg J.L."/>
            <person name="Huang K.C."/>
            <person name="Fischbach M.A."/>
        </authorList>
    </citation>
    <scope>NUCLEOTIDE SEQUENCE</scope>
    <source>
        <strain evidence="4">DSM 19829</strain>
    </source>
</reference>
<evidence type="ECO:0000256" key="1">
    <source>
        <dbReference type="ARBA" id="ARBA00022723"/>
    </source>
</evidence>
<dbReference type="InterPro" id="IPR029052">
    <property type="entry name" value="Metallo-depent_PP-like"/>
</dbReference>
<gene>
    <name evidence="4" type="ORF">NQ502_01245</name>
</gene>
<dbReference type="InterPro" id="IPR004843">
    <property type="entry name" value="Calcineurin-like_PHP"/>
</dbReference>
<dbReference type="InterPro" id="IPR051158">
    <property type="entry name" value="Metallophosphoesterase_sf"/>
</dbReference>
<dbReference type="SUPFAM" id="SSF56300">
    <property type="entry name" value="Metallo-dependent phosphatases"/>
    <property type="match status" value="1"/>
</dbReference>
<keyword evidence="5" id="KW-1185">Reference proteome</keyword>
<evidence type="ECO:0000313" key="5">
    <source>
        <dbReference type="Proteomes" id="UP001060164"/>
    </source>
</evidence>
<dbReference type="PANTHER" id="PTHR31302">
    <property type="entry name" value="TRANSMEMBRANE PROTEIN WITH METALLOPHOSPHOESTERASE DOMAIN-RELATED"/>
    <property type="match status" value="1"/>
</dbReference>
<keyword evidence="1" id="KW-0479">Metal-binding</keyword>
<organism evidence="4 5">
    <name type="scientific">Ruminococcus gauvreauii</name>
    <dbReference type="NCBI Taxonomy" id="438033"/>
    <lineage>
        <taxon>Bacteria</taxon>
        <taxon>Bacillati</taxon>
        <taxon>Bacillota</taxon>
        <taxon>Clostridia</taxon>
        <taxon>Eubacteriales</taxon>
        <taxon>Oscillospiraceae</taxon>
        <taxon>Ruminococcus</taxon>
    </lineage>
</organism>
<dbReference type="EMBL" id="CP102290">
    <property type="protein sequence ID" value="UWP59717.1"/>
    <property type="molecule type" value="Genomic_DNA"/>
</dbReference>
<dbReference type="RefSeq" id="WP_028528410.1">
    <property type="nucleotide sequence ID" value="NZ_CABLBR010000010.1"/>
</dbReference>
<evidence type="ECO:0000313" key="4">
    <source>
        <dbReference type="EMBL" id="UWP59717.1"/>
    </source>
</evidence>
<dbReference type="Proteomes" id="UP001060164">
    <property type="component" value="Chromosome"/>
</dbReference>
<feature type="domain" description="Calcineurin-like phosphoesterase" evidence="3">
    <location>
        <begin position="23"/>
        <end position="203"/>
    </location>
</feature>
<name>A0ABY5VH59_9FIRM</name>